<dbReference type="InterPro" id="IPR016160">
    <property type="entry name" value="Ald_DH_CS_CYS"/>
</dbReference>
<evidence type="ECO:0000256" key="11">
    <source>
        <dbReference type="ARBA" id="ARBA00023002"/>
    </source>
</evidence>
<dbReference type="FunFam" id="3.40.309.10:FF:000003">
    <property type="entry name" value="Aldehyde dehydrogenase"/>
    <property type="match status" value="1"/>
</dbReference>
<evidence type="ECO:0000256" key="14">
    <source>
        <dbReference type="ARBA" id="ARBA00024226"/>
    </source>
</evidence>
<feature type="active site" evidence="31">
    <location>
        <position position="61"/>
    </location>
</feature>
<dbReference type="GO" id="GO:0005789">
    <property type="term" value="C:endoplasmic reticulum membrane"/>
    <property type="evidence" value="ECO:0007669"/>
    <property type="project" value="UniProtKB-SubCell"/>
</dbReference>
<evidence type="ECO:0000256" key="17">
    <source>
        <dbReference type="ARBA" id="ARBA00042336"/>
    </source>
</evidence>
<dbReference type="EC" id="1.2.1.94" evidence="15"/>
<evidence type="ECO:0000256" key="1">
    <source>
        <dbReference type="ARBA" id="ARBA00004131"/>
    </source>
</evidence>
<dbReference type="PANTHER" id="PTHR43570">
    <property type="entry name" value="ALDEHYDE DEHYDROGENASE"/>
    <property type="match status" value="1"/>
</dbReference>
<keyword evidence="9" id="KW-0492">Microsome</keyword>
<dbReference type="InterPro" id="IPR016162">
    <property type="entry name" value="Ald_DH_N"/>
</dbReference>
<keyword evidence="10 33" id="KW-1133">Transmembrane helix</keyword>
<comment type="catalytic activity">
    <reaction evidence="27">
        <text>a fatty aldehyde + NAD(+) + H2O = a fatty acid + NADH + 2 H(+)</text>
        <dbReference type="Rhea" id="RHEA:49832"/>
        <dbReference type="ChEBI" id="CHEBI:15377"/>
        <dbReference type="ChEBI" id="CHEBI:15378"/>
        <dbReference type="ChEBI" id="CHEBI:28868"/>
        <dbReference type="ChEBI" id="CHEBI:35746"/>
        <dbReference type="ChEBI" id="CHEBI:57540"/>
        <dbReference type="ChEBI" id="CHEBI:57945"/>
    </reaction>
</comment>
<comment type="catalytic activity">
    <reaction evidence="20">
        <text>(2E,6E)-farnesal + NAD(+) + H2O = (2E,6E)-farnesoate + NADH + 2 H(+)</text>
        <dbReference type="Rhea" id="RHEA:24216"/>
        <dbReference type="ChEBI" id="CHEBI:15377"/>
        <dbReference type="ChEBI" id="CHEBI:15378"/>
        <dbReference type="ChEBI" id="CHEBI:15894"/>
        <dbReference type="ChEBI" id="CHEBI:57540"/>
        <dbReference type="ChEBI" id="CHEBI:57945"/>
        <dbReference type="ChEBI" id="CHEBI:83276"/>
        <dbReference type="EC" id="1.2.1.94"/>
    </reaction>
</comment>
<evidence type="ECO:0000256" key="23">
    <source>
        <dbReference type="ARBA" id="ARBA00048607"/>
    </source>
</evidence>
<feature type="domain" description="Aldehyde dehydrogenase" evidence="34">
    <location>
        <begin position="10"/>
        <end position="276"/>
    </location>
</feature>
<evidence type="ECO:0000256" key="13">
    <source>
        <dbReference type="ARBA" id="ARBA00023136"/>
    </source>
</evidence>
<evidence type="ECO:0000256" key="18">
    <source>
        <dbReference type="ARBA" id="ARBA00047498"/>
    </source>
</evidence>
<evidence type="ECO:0000256" key="5">
    <source>
        <dbReference type="ARBA" id="ARBA00022553"/>
    </source>
</evidence>
<dbReference type="PANTHER" id="PTHR43570:SF9">
    <property type="entry name" value="ALDEHYDE DEHYDROGENASE FAMILY 3 MEMBER A2"/>
    <property type="match status" value="1"/>
</dbReference>
<accession>A0A1A7X5R6</accession>
<dbReference type="GO" id="GO:0120553">
    <property type="term" value="F:farnesal dehydrogenase (NAD+) activity"/>
    <property type="evidence" value="ECO:0007669"/>
    <property type="project" value="UniProtKB-EC"/>
</dbReference>
<evidence type="ECO:0000256" key="27">
    <source>
        <dbReference type="ARBA" id="ARBA00048895"/>
    </source>
</evidence>
<comment type="subunit">
    <text evidence="4">Homodimer.</text>
</comment>
<comment type="catalytic activity">
    <reaction evidence="25">
        <text>octanal + NAD(+) + H2O = octanoate + NADH + 2 H(+)</text>
        <dbReference type="Rhea" id="RHEA:44100"/>
        <dbReference type="ChEBI" id="CHEBI:15377"/>
        <dbReference type="ChEBI" id="CHEBI:15378"/>
        <dbReference type="ChEBI" id="CHEBI:17935"/>
        <dbReference type="ChEBI" id="CHEBI:25646"/>
        <dbReference type="ChEBI" id="CHEBI:57540"/>
        <dbReference type="ChEBI" id="CHEBI:57945"/>
    </reaction>
</comment>
<organism evidence="35">
    <name type="scientific">Iconisemion striatum</name>
    <dbReference type="NCBI Taxonomy" id="60296"/>
    <lineage>
        <taxon>Eukaryota</taxon>
        <taxon>Metazoa</taxon>
        <taxon>Chordata</taxon>
        <taxon>Craniata</taxon>
        <taxon>Vertebrata</taxon>
        <taxon>Euteleostomi</taxon>
        <taxon>Actinopterygii</taxon>
        <taxon>Neopterygii</taxon>
        <taxon>Teleostei</taxon>
        <taxon>Neoteleostei</taxon>
        <taxon>Acanthomorphata</taxon>
        <taxon>Ovalentaria</taxon>
        <taxon>Atherinomorphae</taxon>
        <taxon>Cyprinodontiformes</taxon>
        <taxon>Nothobranchiidae</taxon>
        <taxon>Iconisemion</taxon>
    </lineage>
</organism>
<dbReference type="EMBL" id="HADX01014079">
    <property type="protein sequence ID" value="SBP36311.1"/>
    <property type="molecule type" value="Transcribed_RNA"/>
</dbReference>
<evidence type="ECO:0000313" key="35">
    <source>
        <dbReference type="EMBL" id="SBP13149.1"/>
    </source>
</evidence>
<evidence type="ECO:0000256" key="3">
    <source>
        <dbReference type="ARBA" id="ARBA00009986"/>
    </source>
</evidence>
<evidence type="ECO:0000259" key="34">
    <source>
        <dbReference type="Pfam" id="PF00171"/>
    </source>
</evidence>
<evidence type="ECO:0000256" key="32">
    <source>
        <dbReference type="RuleBase" id="RU003345"/>
    </source>
</evidence>
<protein>
    <recommendedName>
        <fullName evidence="16">Aldehyde dehydrogenase family 3 member A2</fullName>
        <ecNumber evidence="14">1.2.1.3</ecNumber>
        <ecNumber evidence="15">1.2.1.94</ecNumber>
    </recommendedName>
    <alternativeName>
        <fullName evidence="17">Fatty aldehyde dehydrogenase</fullName>
    </alternativeName>
</protein>
<evidence type="ECO:0000256" key="19">
    <source>
        <dbReference type="ARBA" id="ARBA00047531"/>
    </source>
</evidence>
<dbReference type="EC" id="1.2.1.3" evidence="14"/>
<comment type="catalytic activity">
    <reaction evidence="30">
        <text>an aldehyde + NAD(+) + H2O = a carboxylate + NADH + 2 H(+)</text>
        <dbReference type="Rhea" id="RHEA:16185"/>
        <dbReference type="ChEBI" id="CHEBI:15377"/>
        <dbReference type="ChEBI" id="CHEBI:15378"/>
        <dbReference type="ChEBI" id="CHEBI:17478"/>
        <dbReference type="ChEBI" id="CHEBI:29067"/>
        <dbReference type="ChEBI" id="CHEBI:57540"/>
        <dbReference type="ChEBI" id="CHEBI:57945"/>
        <dbReference type="EC" id="1.2.1.3"/>
    </reaction>
</comment>
<dbReference type="EMBL" id="HADW01011749">
    <property type="protein sequence ID" value="SBP13149.1"/>
    <property type="molecule type" value="Transcribed_RNA"/>
</dbReference>
<evidence type="ECO:0000256" key="24">
    <source>
        <dbReference type="ARBA" id="ARBA00048648"/>
    </source>
</evidence>
<dbReference type="Pfam" id="PF00171">
    <property type="entry name" value="Aldedh"/>
    <property type="match status" value="1"/>
</dbReference>
<comment type="catalytic activity">
    <reaction evidence="22">
        <text>dodecanoate + NADH + 2 H(+) = dodecanal + NAD(+) + H2O</text>
        <dbReference type="Rhea" id="RHEA:44168"/>
        <dbReference type="ChEBI" id="CHEBI:15377"/>
        <dbReference type="ChEBI" id="CHEBI:15378"/>
        <dbReference type="ChEBI" id="CHEBI:18262"/>
        <dbReference type="ChEBI" id="CHEBI:27836"/>
        <dbReference type="ChEBI" id="CHEBI:57540"/>
        <dbReference type="ChEBI" id="CHEBI:57945"/>
    </reaction>
</comment>
<evidence type="ECO:0000256" key="2">
    <source>
        <dbReference type="ARBA" id="ARBA00004524"/>
    </source>
</evidence>
<evidence type="ECO:0000256" key="21">
    <source>
        <dbReference type="ARBA" id="ARBA00047959"/>
    </source>
</evidence>
<comment type="catalytic activity">
    <reaction evidence="28">
        <text>decanal + NAD(+) + H2O = decanoate + NADH + 2 H(+)</text>
        <dbReference type="Rhea" id="RHEA:44104"/>
        <dbReference type="ChEBI" id="CHEBI:15377"/>
        <dbReference type="ChEBI" id="CHEBI:15378"/>
        <dbReference type="ChEBI" id="CHEBI:27689"/>
        <dbReference type="ChEBI" id="CHEBI:31457"/>
        <dbReference type="ChEBI" id="CHEBI:57540"/>
        <dbReference type="ChEBI" id="CHEBI:57945"/>
    </reaction>
</comment>
<dbReference type="InterPro" id="IPR012394">
    <property type="entry name" value="Aldehyde_DH_NAD(P)"/>
</dbReference>
<comment type="catalytic activity">
    <reaction evidence="19">
        <text>heptanal + NAD(+) + H2O = heptanoate + NADH + 2 H(+)</text>
        <dbReference type="Rhea" id="RHEA:44108"/>
        <dbReference type="ChEBI" id="CHEBI:15377"/>
        <dbReference type="ChEBI" id="CHEBI:15378"/>
        <dbReference type="ChEBI" id="CHEBI:32362"/>
        <dbReference type="ChEBI" id="CHEBI:34787"/>
        <dbReference type="ChEBI" id="CHEBI:57540"/>
        <dbReference type="ChEBI" id="CHEBI:57945"/>
    </reaction>
</comment>
<proteinExistence type="inferred from homology"/>
<evidence type="ECO:0000256" key="6">
    <source>
        <dbReference type="ARBA" id="ARBA00022692"/>
    </source>
</evidence>
<dbReference type="InterPro" id="IPR015590">
    <property type="entry name" value="Aldehyde_DH_dom"/>
</dbReference>
<evidence type="ECO:0000256" key="15">
    <source>
        <dbReference type="ARBA" id="ARBA00039117"/>
    </source>
</evidence>
<dbReference type="GO" id="GO:0006631">
    <property type="term" value="P:fatty acid metabolic process"/>
    <property type="evidence" value="ECO:0007669"/>
    <property type="project" value="UniProtKB-KW"/>
</dbReference>
<reference evidence="35" key="2">
    <citation type="submission" date="2016-06" db="EMBL/GenBank/DDBJ databases">
        <title>The genome of a short-lived fish provides insights into sex chromosome evolution and the genetic control of aging.</title>
        <authorList>
            <person name="Reichwald K."/>
            <person name="Felder M."/>
            <person name="Petzold A."/>
            <person name="Koch P."/>
            <person name="Groth M."/>
            <person name="Platzer M."/>
        </authorList>
    </citation>
    <scope>NUCLEOTIDE SEQUENCE</scope>
    <source>
        <tissue evidence="35">Brain</tissue>
    </source>
</reference>
<gene>
    <name evidence="35" type="primary">ALDH3A2B</name>
</gene>
<keyword evidence="11 32" id="KW-0560">Oxidoreductase</keyword>
<dbReference type="PROSITE" id="PS00070">
    <property type="entry name" value="ALDEHYDE_DEHYDR_CYS"/>
    <property type="match status" value="1"/>
</dbReference>
<dbReference type="Gene3D" id="3.40.605.10">
    <property type="entry name" value="Aldehyde Dehydrogenase, Chain A, domain 1"/>
    <property type="match status" value="1"/>
</dbReference>
<evidence type="ECO:0000256" key="8">
    <source>
        <dbReference type="ARBA" id="ARBA00022832"/>
    </source>
</evidence>
<evidence type="ECO:0000256" key="7">
    <source>
        <dbReference type="ARBA" id="ARBA00022824"/>
    </source>
</evidence>
<evidence type="ECO:0000256" key="16">
    <source>
        <dbReference type="ARBA" id="ARBA00039622"/>
    </source>
</evidence>
<evidence type="ECO:0000256" key="26">
    <source>
        <dbReference type="ARBA" id="ARBA00048826"/>
    </source>
</evidence>
<comment type="catalytic activity">
    <reaction evidence="23">
        <text>22-oxodocosanoate + NAD(+) + H2O = docosanedioate + NADH + 2 H(+)</text>
        <dbReference type="Rhea" id="RHEA:39015"/>
        <dbReference type="ChEBI" id="CHEBI:15377"/>
        <dbReference type="ChEBI" id="CHEBI:15378"/>
        <dbReference type="ChEBI" id="CHEBI:57540"/>
        <dbReference type="ChEBI" id="CHEBI:57945"/>
        <dbReference type="ChEBI" id="CHEBI:76298"/>
        <dbReference type="ChEBI" id="CHEBI:76299"/>
    </reaction>
</comment>
<dbReference type="GO" id="GO:0004028">
    <property type="term" value="F:3-chloroallyl aldehyde dehydrogenase activity"/>
    <property type="evidence" value="ECO:0007669"/>
    <property type="project" value="TreeGrafter"/>
</dbReference>
<dbReference type="InterPro" id="IPR016163">
    <property type="entry name" value="Ald_DH_C"/>
</dbReference>
<dbReference type="PROSITE" id="PS00687">
    <property type="entry name" value="ALDEHYDE_DEHYDR_GLU"/>
    <property type="match status" value="1"/>
</dbReference>
<evidence type="ECO:0000256" key="10">
    <source>
        <dbReference type="ARBA" id="ARBA00022989"/>
    </source>
</evidence>
<comment type="catalytic activity">
    <reaction evidence="29">
        <text>hexadecanoate + NADH + 2 H(+) = hexadecanal + NAD(+) + H2O</text>
        <dbReference type="Rhea" id="RHEA:33739"/>
        <dbReference type="ChEBI" id="CHEBI:7896"/>
        <dbReference type="ChEBI" id="CHEBI:15377"/>
        <dbReference type="ChEBI" id="CHEBI:15378"/>
        <dbReference type="ChEBI" id="CHEBI:17600"/>
        <dbReference type="ChEBI" id="CHEBI:57540"/>
        <dbReference type="ChEBI" id="CHEBI:57945"/>
    </reaction>
</comment>
<name>A0A1A7X5R6_9TELE</name>
<dbReference type="InterPro" id="IPR029510">
    <property type="entry name" value="Ald_DH_CS_GLU"/>
</dbReference>
<comment type="catalytic activity">
    <reaction evidence="26">
        <text>(2E)-hexadecenal + NAD(+) + H2O = (E)-hexadec-2-enoate + NADH + 2 H(+)</text>
        <dbReference type="Rhea" id="RHEA:36135"/>
        <dbReference type="ChEBI" id="CHEBI:15377"/>
        <dbReference type="ChEBI" id="CHEBI:15378"/>
        <dbReference type="ChEBI" id="CHEBI:17585"/>
        <dbReference type="ChEBI" id="CHEBI:57540"/>
        <dbReference type="ChEBI" id="CHEBI:57945"/>
        <dbReference type="ChEBI" id="CHEBI:72745"/>
    </reaction>
</comment>
<keyword evidence="8" id="KW-0276">Fatty acid metabolism</keyword>
<sequence length="340" mass="37913">MENLLPLYIDKELYPVVTGGVPETQELLRQRFDHIFYTGNSMVGKVIMEAAAKHLTPVTLELGGKSPCYIDKTCDLSIACRRVAWGKYTNCGQTCIAPDYILCEPSIQDRVIEEVKKSIKGFYTGDPKTCPDYGRIINQRHFKRIMTLLEDSTVAAGGENDESSCYIAPTVLRDVKPEAKVMQEEIFGPLLPILPISGLDEAIKFINKGEKPLALYVFSSDEKVINRMRDETSSGGFLANDCLVHFSISSLPFGGVGNSGMGCYHGKFSFDQLSHLRSCLIKKLKMEGVNNMRYPPHTPKKLGWARFFILKTADLGWVGRMMLLAVLAVVAAAVLQRYLR</sequence>
<dbReference type="SUPFAM" id="SSF53720">
    <property type="entry name" value="ALDH-like"/>
    <property type="match status" value="1"/>
</dbReference>
<comment type="catalytic activity">
    <reaction evidence="18">
        <text>2,6,10,14-tetramethylpentadecanal + NAD(+) + H2O = 2,6,10,14-tetramethylpentadecanoate + NADH + 2 H(+)</text>
        <dbReference type="Rhea" id="RHEA:44016"/>
        <dbReference type="ChEBI" id="CHEBI:15377"/>
        <dbReference type="ChEBI" id="CHEBI:15378"/>
        <dbReference type="ChEBI" id="CHEBI:49189"/>
        <dbReference type="ChEBI" id="CHEBI:57540"/>
        <dbReference type="ChEBI" id="CHEBI:57945"/>
        <dbReference type="ChEBI" id="CHEBI:77268"/>
    </reaction>
</comment>
<keyword evidence="13 33" id="KW-0472">Membrane</keyword>
<keyword evidence="6 33" id="KW-0812">Transmembrane</keyword>
<dbReference type="GO" id="GO:0006081">
    <property type="term" value="P:aldehyde metabolic process"/>
    <property type="evidence" value="ECO:0007669"/>
    <property type="project" value="InterPro"/>
</dbReference>
<evidence type="ECO:0000256" key="9">
    <source>
        <dbReference type="ARBA" id="ARBA00022848"/>
    </source>
</evidence>
<comment type="catalytic activity">
    <reaction evidence="21">
        <text>tetradecanal + NAD(+) + H2O = tetradecanoate + NADH + 2 H(+)</text>
        <dbReference type="Rhea" id="RHEA:44172"/>
        <dbReference type="ChEBI" id="CHEBI:15377"/>
        <dbReference type="ChEBI" id="CHEBI:15378"/>
        <dbReference type="ChEBI" id="CHEBI:30807"/>
        <dbReference type="ChEBI" id="CHEBI:57540"/>
        <dbReference type="ChEBI" id="CHEBI:57945"/>
        <dbReference type="ChEBI" id="CHEBI:84067"/>
    </reaction>
</comment>
<evidence type="ECO:0000256" key="25">
    <source>
        <dbReference type="ARBA" id="ARBA00048806"/>
    </source>
</evidence>
<evidence type="ECO:0000256" key="22">
    <source>
        <dbReference type="ARBA" id="ARBA00048322"/>
    </source>
</evidence>
<evidence type="ECO:0000256" key="31">
    <source>
        <dbReference type="PROSITE-ProRule" id="PRU10007"/>
    </source>
</evidence>
<reference evidence="35" key="1">
    <citation type="submission" date="2016-05" db="EMBL/GenBank/DDBJ databases">
        <authorList>
            <person name="Lavstsen T."/>
            <person name="Jespersen J.S."/>
        </authorList>
    </citation>
    <scope>NUCLEOTIDE SEQUENCE</scope>
    <source>
        <tissue evidence="35">Brain</tissue>
    </source>
</reference>
<keyword evidence="12" id="KW-0443">Lipid metabolism</keyword>
<dbReference type="InterPro" id="IPR016161">
    <property type="entry name" value="Ald_DH/histidinol_DH"/>
</dbReference>
<comment type="similarity">
    <text evidence="3 32">Belongs to the aldehyde dehydrogenase family.</text>
</comment>
<comment type="subcellular location">
    <subcellularLocation>
        <location evidence="1">Endoplasmic reticulum membrane</location>
        <topology evidence="1">Single-pass membrane protein</topology>
        <orientation evidence="1">Cytoplasmic side</orientation>
    </subcellularLocation>
    <subcellularLocation>
        <location evidence="2">Microsome membrane</location>
    </subcellularLocation>
</comment>
<evidence type="ECO:0000256" key="4">
    <source>
        <dbReference type="ARBA" id="ARBA00011738"/>
    </source>
</evidence>
<evidence type="ECO:0000256" key="28">
    <source>
        <dbReference type="ARBA" id="ARBA00048972"/>
    </source>
</evidence>
<evidence type="ECO:0000256" key="29">
    <source>
        <dbReference type="ARBA" id="ARBA00049148"/>
    </source>
</evidence>
<evidence type="ECO:0000256" key="12">
    <source>
        <dbReference type="ARBA" id="ARBA00023098"/>
    </source>
</evidence>
<evidence type="ECO:0000256" key="33">
    <source>
        <dbReference type="SAM" id="Phobius"/>
    </source>
</evidence>
<feature type="transmembrane region" description="Helical" evidence="33">
    <location>
        <begin position="317"/>
        <end position="335"/>
    </location>
</feature>
<comment type="catalytic activity">
    <reaction evidence="24">
        <text>octadecanal + NAD(+) + H2O = octadecanoate + NADH + 2 H(+)</text>
        <dbReference type="Rhea" id="RHEA:44020"/>
        <dbReference type="ChEBI" id="CHEBI:15377"/>
        <dbReference type="ChEBI" id="CHEBI:15378"/>
        <dbReference type="ChEBI" id="CHEBI:17034"/>
        <dbReference type="ChEBI" id="CHEBI:25629"/>
        <dbReference type="ChEBI" id="CHEBI:57540"/>
        <dbReference type="ChEBI" id="CHEBI:57945"/>
    </reaction>
</comment>
<dbReference type="AlphaFoldDB" id="A0A1A7X5R6"/>
<keyword evidence="7" id="KW-0256">Endoplasmic reticulum</keyword>
<evidence type="ECO:0000256" key="20">
    <source>
        <dbReference type="ARBA" id="ARBA00047920"/>
    </source>
</evidence>
<keyword evidence="5" id="KW-0597">Phosphoprotein</keyword>
<evidence type="ECO:0000256" key="30">
    <source>
        <dbReference type="ARBA" id="ARBA00049194"/>
    </source>
</evidence>
<dbReference type="Gene3D" id="3.40.309.10">
    <property type="entry name" value="Aldehyde Dehydrogenase, Chain A, domain 2"/>
    <property type="match status" value="1"/>
</dbReference>